<evidence type="ECO:0000313" key="3">
    <source>
        <dbReference type="Proteomes" id="UP001286313"/>
    </source>
</evidence>
<feature type="transmembrane region" description="Helical" evidence="1">
    <location>
        <begin position="28"/>
        <end position="47"/>
    </location>
</feature>
<dbReference type="AlphaFoldDB" id="A0AAE1FLE3"/>
<dbReference type="EMBL" id="JAWQEG010001923">
    <property type="protein sequence ID" value="KAK3875731.1"/>
    <property type="molecule type" value="Genomic_DNA"/>
</dbReference>
<keyword evidence="1" id="KW-0812">Transmembrane</keyword>
<comment type="caution">
    <text evidence="2">The sequence shown here is derived from an EMBL/GenBank/DDBJ whole genome shotgun (WGS) entry which is preliminary data.</text>
</comment>
<keyword evidence="1" id="KW-1133">Transmembrane helix</keyword>
<protein>
    <recommendedName>
        <fullName evidence="4">Transmembrane protein</fullName>
    </recommendedName>
</protein>
<dbReference type="Proteomes" id="UP001286313">
    <property type="component" value="Unassembled WGS sequence"/>
</dbReference>
<organism evidence="2 3">
    <name type="scientific">Petrolisthes cinctipes</name>
    <name type="common">Flat porcelain crab</name>
    <dbReference type="NCBI Taxonomy" id="88211"/>
    <lineage>
        <taxon>Eukaryota</taxon>
        <taxon>Metazoa</taxon>
        <taxon>Ecdysozoa</taxon>
        <taxon>Arthropoda</taxon>
        <taxon>Crustacea</taxon>
        <taxon>Multicrustacea</taxon>
        <taxon>Malacostraca</taxon>
        <taxon>Eumalacostraca</taxon>
        <taxon>Eucarida</taxon>
        <taxon>Decapoda</taxon>
        <taxon>Pleocyemata</taxon>
        <taxon>Anomura</taxon>
        <taxon>Galatheoidea</taxon>
        <taxon>Porcellanidae</taxon>
        <taxon>Petrolisthes</taxon>
    </lineage>
</organism>
<evidence type="ECO:0000256" key="1">
    <source>
        <dbReference type="SAM" id="Phobius"/>
    </source>
</evidence>
<evidence type="ECO:0000313" key="2">
    <source>
        <dbReference type="EMBL" id="KAK3875731.1"/>
    </source>
</evidence>
<evidence type="ECO:0008006" key="4">
    <source>
        <dbReference type="Google" id="ProtNLM"/>
    </source>
</evidence>
<sequence>MRRGGGGEDEKEKREGRKKRLLGEDPRVIFMVFSFYSQVLLILRLLLHKVPAIVSVWVRLVPLRLISGERVGPFLGLMESGDRRERVNWGQTVR</sequence>
<keyword evidence="3" id="KW-1185">Reference proteome</keyword>
<reference evidence="2" key="1">
    <citation type="submission" date="2023-10" db="EMBL/GenBank/DDBJ databases">
        <title>Genome assemblies of two species of porcelain crab, Petrolisthes cinctipes and Petrolisthes manimaculis (Anomura: Porcellanidae).</title>
        <authorList>
            <person name="Angst P."/>
        </authorList>
    </citation>
    <scope>NUCLEOTIDE SEQUENCE</scope>
    <source>
        <strain evidence="2">PB745_01</strain>
        <tissue evidence="2">Gill</tissue>
    </source>
</reference>
<gene>
    <name evidence="2" type="ORF">Pcinc_019410</name>
</gene>
<keyword evidence="1" id="KW-0472">Membrane</keyword>
<name>A0AAE1FLE3_PETCI</name>
<proteinExistence type="predicted"/>
<accession>A0AAE1FLE3</accession>